<gene>
    <name evidence="1" type="ORF">KI688_005287</name>
</gene>
<evidence type="ECO:0000313" key="2">
    <source>
        <dbReference type="Proteomes" id="UP000707451"/>
    </source>
</evidence>
<proteinExistence type="predicted"/>
<organism evidence="1 2">
    <name type="scientific">Linnemannia hyalina</name>
    <dbReference type="NCBI Taxonomy" id="64524"/>
    <lineage>
        <taxon>Eukaryota</taxon>
        <taxon>Fungi</taxon>
        <taxon>Fungi incertae sedis</taxon>
        <taxon>Mucoromycota</taxon>
        <taxon>Mortierellomycotina</taxon>
        <taxon>Mortierellomycetes</taxon>
        <taxon>Mortierellales</taxon>
        <taxon>Mortierellaceae</taxon>
        <taxon>Linnemannia</taxon>
    </lineage>
</organism>
<sequence length="180" mass="20347">MVNRQLQSHNFGEDQIMELKLNRQLMLVLICDGYDEIQQLVNLHKASVSTSLASVTPKWSSAAGVNTLNLHARIVSIRNPTIRTSWSTQGYMEKLITIPNLMVLVKDPFLILLALEAISDAIYGNQGLSTISIVPIQLYNTFVNHWFNVSNRQLRSNTLVKEDCDVLEQLEGIRKGLRVK</sequence>
<dbReference type="AlphaFoldDB" id="A0A9P7XK63"/>
<dbReference type="Proteomes" id="UP000707451">
    <property type="component" value="Unassembled WGS sequence"/>
</dbReference>
<evidence type="ECO:0000313" key="1">
    <source>
        <dbReference type="EMBL" id="KAG9062372.1"/>
    </source>
</evidence>
<keyword evidence="2" id="KW-1185">Reference proteome</keyword>
<dbReference type="EMBL" id="JAHRHY010000019">
    <property type="protein sequence ID" value="KAG9062372.1"/>
    <property type="molecule type" value="Genomic_DNA"/>
</dbReference>
<comment type="caution">
    <text evidence="1">The sequence shown here is derived from an EMBL/GenBank/DDBJ whole genome shotgun (WGS) entry which is preliminary data.</text>
</comment>
<name>A0A9P7XK63_9FUNG</name>
<dbReference type="OrthoDB" id="2446366at2759"/>
<reference evidence="1" key="1">
    <citation type="submission" date="2021-06" db="EMBL/GenBank/DDBJ databases">
        <title>Genome Sequence of Mortierella hyaline Strain SCG-10, a Cold-Adapted, Nitrate-Reducing Fungus Isolated from Soil in Minnesota, USA.</title>
        <authorList>
            <person name="Aldossari N."/>
        </authorList>
    </citation>
    <scope>NUCLEOTIDE SEQUENCE</scope>
    <source>
        <strain evidence="1">SCG-10</strain>
    </source>
</reference>
<accession>A0A9P7XK63</accession>
<protein>
    <submittedName>
        <fullName evidence="1">Uncharacterized protein</fullName>
    </submittedName>
</protein>